<dbReference type="GO" id="GO:0005737">
    <property type="term" value="C:cytoplasm"/>
    <property type="evidence" value="ECO:0007669"/>
    <property type="project" value="UniProtKB-SubCell"/>
</dbReference>
<dbReference type="Gene3D" id="3.30.1360.10">
    <property type="entry name" value="RNA polymerase, RBP11-like subunit"/>
    <property type="match status" value="1"/>
</dbReference>
<evidence type="ECO:0000256" key="5">
    <source>
        <dbReference type="HAMAP-Rule" id="MF_00261"/>
    </source>
</evidence>
<comment type="function">
    <text evidence="5">DNA-dependent RNA polymerase (RNAP) catalyzes the transcription of DNA into RNA using the four ribonucleoside triphosphates as substrates.</text>
</comment>
<evidence type="ECO:0000256" key="1">
    <source>
        <dbReference type="ARBA" id="ARBA00022478"/>
    </source>
</evidence>
<dbReference type="CDD" id="cd06927">
    <property type="entry name" value="RNAP_L"/>
    <property type="match status" value="1"/>
</dbReference>
<dbReference type="PANTHER" id="PTHR13946">
    <property type="entry name" value="DNA-DIRECTED RNA POLYMERASE I,II,III"/>
    <property type="match status" value="1"/>
</dbReference>
<dbReference type="AlphaFoldDB" id="A0A133UVC7"/>
<dbReference type="NCBIfam" id="NF002240">
    <property type="entry name" value="PRK01146.2-4"/>
    <property type="match status" value="1"/>
</dbReference>
<dbReference type="GO" id="GO:0046983">
    <property type="term" value="F:protein dimerization activity"/>
    <property type="evidence" value="ECO:0007669"/>
    <property type="project" value="InterPro"/>
</dbReference>
<accession>A0A133UVC7</accession>
<keyword evidence="1 5" id="KW-0240">DNA-directed RNA polymerase</keyword>
<dbReference type="GO" id="GO:0000428">
    <property type="term" value="C:DNA-directed RNA polymerase complex"/>
    <property type="evidence" value="ECO:0007669"/>
    <property type="project" value="UniProtKB-KW"/>
</dbReference>
<comment type="subcellular location">
    <subcellularLocation>
        <location evidence="5">Cytoplasm</location>
    </subcellularLocation>
</comment>
<comment type="catalytic activity">
    <reaction evidence="5">
        <text>RNA(n) + a ribonucleoside 5'-triphosphate = RNA(n+1) + diphosphate</text>
        <dbReference type="Rhea" id="RHEA:21248"/>
        <dbReference type="Rhea" id="RHEA-COMP:14527"/>
        <dbReference type="Rhea" id="RHEA-COMP:17342"/>
        <dbReference type="ChEBI" id="CHEBI:33019"/>
        <dbReference type="ChEBI" id="CHEBI:61557"/>
        <dbReference type="ChEBI" id="CHEBI:140395"/>
        <dbReference type="EC" id="2.7.7.6"/>
    </reaction>
</comment>
<keyword evidence="5" id="KW-0808">Transferase</keyword>
<feature type="coiled-coil region" evidence="6">
    <location>
        <begin position="66"/>
        <end position="93"/>
    </location>
</feature>
<evidence type="ECO:0000256" key="3">
    <source>
        <dbReference type="ARBA" id="ARBA00023163"/>
    </source>
</evidence>
<dbReference type="HAMAP" id="MF_00261">
    <property type="entry name" value="RNApol_arch_Rpo11"/>
    <property type="match status" value="1"/>
</dbReference>
<dbReference type="Pfam" id="PF13656">
    <property type="entry name" value="RNA_pol_L_2"/>
    <property type="match status" value="1"/>
</dbReference>
<keyword evidence="2 5" id="KW-0963">Cytoplasm</keyword>
<keyword evidence="6" id="KW-0175">Coiled coil</keyword>
<evidence type="ECO:0000256" key="6">
    <source>
        <dbReference type="SAM" id="Coils"/>
    </source>
</evidence>
<dbReference type="InterPro" id="IPR022905">
    <property type="entry name" value="Rpo11-like"/>
</dbReference>
<dbReference type="SUPFAM" id="SSF55257">
    <property type="entry name" value="RBP11-like subunits of RNA polymerase"/>
    <property type="match status" value="1"/>
</dbReference>
<evidence type="ECO:0000256" key="4">
    <source>
        <dbReference type="ARBA" id="ARBA00025751"/>
    </source>
</evidence>
<dbReference type="InterPro" id="IPR036603">
    <property type="entry name" value="RBP11-like"/>
</dbReference>
<keyword evidence="5" id="KW-0548">Nucleotidyltransferase</keyword>
<evidence type="ECO:0000259" key="7">
    <source>
        <dbReference type="Pfam" id="PF13656"/>
    </source>
</evidence>
<feature type="domain" description="DNA-directed RNA polymerase RBP11-like dimerisation" evidence="7">
    <location>
        <begin position="13"/>
        <end position="84"/>
    </location>
</feature>
<dbReference type="PANTHER" id="PTHR13946:SF28">
    <property type="entry name" value="DNA-DIRECTED RNA POLYMERASES I AND III SUBUNIT RPAC2"/>
    <property type="match status" value="1"/>
</dbReference>
<comment type="similarity">
    <text evidence="4 5">Belongs to the archaeal Rpo11/eukaryotic RPB11/RPC19 RNA polymerase subunit family.</text>
</comment>
<dbReference type="EC" id="2.7.7.6" evidence="5"/>
<dbReference type="InterPro" id="IPR009025">
    <property type="entry name" value="RBP11-like_dimer"/>
</dbReference>
<comment type="caution">
    <text evidence="8">The sequence shown here is derived from an EMBL/GenBank/DDBJ whole genome shotgun (WGS) entry which is preliminary data.</text>
</comment>
<dbReference type="EMBL" id="LHXR01000008">
    <property type="protein sequence ID" value="KXA98119.1"/>
    <property type="molecule type" value="Genomic_DNA"/>
</dbReference>
<name>A0A133UVC7_9EURY</name>
<protein>
    <recommendedName>
        <fullName evidence="5">DNA-directed RNA polymerase subunit Rpo11</fullName>
        <ecNumber evidence="5">2.7.7.6</ecNumber>
    </recommendedName>
    <alternativeName>
        <fullName evidence="5">DNA-directed RNA polymerase subunit L</fullName>
    </alternativeName>
</protein>
<sequence length="93" mass="10778">MQVELMEKEGTEMKVKIVGEGHSFTNVLRKKLHEDERIEIASYNIDHPLLSDPVLRVKTSEKKSPKRALIRAAKSLSEEYEEIKMKLEKALEQ</sequence>
<keyword evidence="9" id="KW-1185">Reference proteome</keyword>
<gene>
    <name evidence="5" type="primary">rpo11</name>
    <name evidence="5" type="synonym">rpoL</name>
    <name evidence="8" type="ORF">AKJ37_01255</name>
</gene>
<dbReference type="GO" id="GO:0003899">
    <property type="term" value="F:DNA-directed RNA polymerase activity"/>
    <property type="evidence" value="ECO:0007669"/>
    <property type="project" value="UniProtKB-UniRule"/>
</dbReference>
<comment type="subunit">
    <text evidence="5">Part of the RNA polymerase complex.</text>
</comment>
<evidence type="ECO:0000256" key="2">
    <source>
        <dbReference type="ARBA" id="ARBA00022490"/>
    </source>
</evidence>
<dbReference type="GO" id="GO:0006351">
    <property type="term" value="P:DNA-templated transcription"/>
    <property type="evidence" value="ECO:0007669"/>
    <property type="project" value="UniProtKB-UniRule"/>
</dbReference>
<evidence type="ECO:0000313" key="8">
    <source>
        <dbReference type="EMBL" id="KXA98119.1"/>
    </source>
</evidence>
<keyword evidence="3 5" id="KW-0804">Transcription</keyword>
<reference evidence="8 9" key="1">
    <citation type="journal article" date="2016" name="Sci. Rep.">
        <title>Metabolic traits of an uncultured archaeal lineage -MSBL1- from brine pools of the Red Sea.</title>
        <authorList>
            <person name="Mwirichia R."/>
            <person name="Alam I."/>
            <person name="Rashid M."/>
            <person name="Vinu M."/>
            <person name="Ba-Alawi W."/>
            <person name="Anthony Kamau A."/>
            <person name="Kamanda Ngugi D."/>
            <person name="Goker M."/>
            <person name="Klenk H.P."/>
            <person name="Bajic V."/>
            <person name="Stingl U."/>
        </authorList>
    </citation>
    <scope>NUCLEOTIDE SEQUENCE [LARGE SCALE GENOMIC DNA]</scope>
    <source>
        <strain evidence="8">SCGC-AAA259I09</strain>
    </source>
</reference>
<proteinExistence type="inferred from homology"/>
<dbReference type="Proteomes" id="UP000070463">
    <property type="component" value="Unassembled WGS sequence"/>
</dbReference>
<evidence type="ECO:0000313" key="9">
    <source>
        <dbReference type="Proteomes" id="UP000070463"/>
    </source>
</evidence>
<organism evidence="8 9">
    <name type="scientific">candidate division MSBL1 archaeon SCGC-AAA259I09</name>
    <dbReference type="NCBI Taxonomy" id="1698267"/>
    <lineage>
        <taxon>Archaea</taxon>
        <taxon>Methanobacteriati</taxon>
        <taxon>Methanobacteriota</taxon>
        <taxon>candidate division MSBL1</taxon>
    </lineage>
</organism>